<keyword evidence="6" id="KW-0539">Nucleus</keyword>
<dbReference type="GO" id="GO:0005634">
    <property type="term" value="C:nucleus"/>
    <property type="evidence" value="ECO:0007669"/>
    <property type="project" value="UniProtKB-SubCell"/>
</dbReference>
<feature type="domain" description="C2H2-type" evidence="9">
    <location>
        <begin position="303"/>
        <end position="330"/>
    </location>
</feature>
<keyword evidence="5" id="KW-0862">Zinc</keyword>
<dbReference type="FunFam" id="3.30.160.60:FF:000202">
    <property type="entry name" value="Zinc finger protein 574"/>
    <property type="match status" value="1"/>
</dbReference>
<feature type="compositionally biased region" description="Low complexity" evidence="8">
    <location>
        <begin position="192"/>
        <end position="215"/>
    </location>
</feature>
<comment type="caution">
    <text evidence="10">The sequence shown here is derived from an EMBL/GenBank/DDBJ whole genome shotgun (WGS) entry which is preliminary data.</text>
</comment>
<evidence type="ECO:0000313" key="11">
    <source>
        <dbReference type="Proteomes" id="UP000774326"/>
    </source>
</evidence>
<dbReference type="GO" id="GO:0032502">
    <property type="term" value="P:developmental process"/>
    <property type="evidence" value="ECO:0007669"/>
    <property type="project" value="UniProtKB-ARBA"/>
</dbReference>
<keyword evidence="2" id="KW-0479">Metal-binding</keyword>
<keyword evidence="4 7" id="KW-0863">Zinc-finger</keyword>
<feature type="region of interest" description="Disordered" evidence="8">
    <location>
        <begin position="71"/>
        <end position="94"/>
    </location>
</feature>
<dbReference type="InterPro" id="IPR050331">
    <property type="entry name" value="Zinc_finger"/>
</dbReference>
<gene>
    <name evidence="10" type="ORF">WICPIJ_004483</name>
</gene>
<dbReference type="EMBL" id="JAEUBG010002416">
    <property type="protein sequence ID" value="KAH3684546.1"/>
    <property type="molecule type" value="Genomic_DNA"/>
</dbReference>
<dbReference type="Gene3D" id="3.30.160.60">
    <property type="entry name" value="Classic Zinc Finger"/>
    <property type="match status" value="2"/>
</dbReference>
<evidence type="ECO:0000256" key="5">
    <source>
        <dbReference type="ARBA" id="ARBA00022833"/>
    </source>
</evidence>
<evidence type="ECO:0000256" key="3">
    <source>
        <dbReference type="ARBA" id="ARBA00022737"/>
    </source>
</evidence>
<dbReference type="SUPFAM" id="SSF57667">
    <property type="entry name" value="beta-beta-alpha zinc fingers"/>
    <property type="match status" value="1"/>
</dbReference>
<dbReference type="Pfam" id="PF00096">
    <property type="entry name" value="zf-C2H2"/>
    <property type="match status" value="2"/>
</dbReference>
<dbReference type="GO" id="GO:0008270">
    <property type="term" value="F:zinc ion binding"/>
    <property type="evidence" value="ECO:0007669"/>
    <property type="project" value="UniProtKB-KW"/>
</dbReference>
<evidence type="ECO:0000256" key="6">
    <source>
        <dbReference type="ARBA" id="ARBA00023242"/>
    </source>
</evidence>
<evidence type="ECO:0000256" key="7">
    <source>
        <dbReference type="PROSITE-ProRule" id="PRU00042"/>
    </source>
</evidence>
<evidence type="ECO:0000313" key="10">
    <source>
        <dbReference type="EMBL" id="KAH3684546.1"/>
    </source>
</evidence>
<dbReference type="FunFam" id="3.30.160.60:FF:000100">
    <property type="entry name" value="Zinc finger 45-like"/>
    <property type="match status" value="1"/>
</dbReference>
<keyword evidence="3" id="KW-0677">Repeat</keyword>
<dbReference type="InterPro" id="IPR013087">
    <property type="entry name" value="Znf_C2H2_type"/>
</dbReference>
<dbReference type="PROSITE" id="PS50157">
    <property type="entry name" value="ZINC_FINGER_C2H2_2"/>
    <property type="match status" value="2"/>
</dbReference>
<dbReference type="Proteomes" id="UP000774326">
    <property type="component" value="Unassembled WGS sequence"/>
</dbReference>
<dbReference type="GO" id="GO:0010468">
    <property type="term" value="P:regulation of gene expression"/>
    <property type="evidence" value="ECO:0007669"/>
    <property type="project" value="TreeGrafter"/>
</dbReference>
<protein>
    <recommendedName>
        <fullName evidence="9">C2H2-type domain-containing protein</fullName>
    </recommendedName>
</protein>
<evidence type="ECO:0000256" key="2">
    <source>
        <dbReference type="ARBA" id="ARBA00022723"/>
    </source>
</evidence>
<feature type="domain" description="C2H2-type" evidence="9">
    <location>
        <begin position="275"/>
        <end position="302"/>
    </location>
</feature>
<feature type="region of interest" description="Disordered" evidence="8">
    <location>
        <begin position="164"/>
        <end position="268"/>
    </location>
</feature>
<dbReference type="SMART" id="SM00355">
    <property type="entry name" value="ZnF_C2H2"/>
    <property type="match status" value="2"/>
</dbReference>
<evidence type="ECO:0000256" key="8">
    <source>
        <dbReference type="SAM" id="MobiDB-lite"/>
    </source>
</evidence>
<dbReference type="PROSITE" id="PS00028">
    <property type="entry name" value="ZINC_FINGER_C2H2_1"/>
    <property type="match status" value="1"/>
</dbReference>
<evidence type="ECO:0000259" key="9">
    <source>
        <dbReference type="PROSITE" id="PS50157"/>
    </source>
</evidence>
<dbReference type="PANTHER" id="PTHR16515">
    <property type="entry name" value="PR DOMAIN ZINC FINGER PROTEIN"/>
    <property type="match status" value="1"/>
</dbReference>
<feature type="compositionally biased region" description="Low complexity" evidence="8">
    <location>
        <begin position="230"/>
        <end position="259"/>
    </location>
</feature>
<sequence>MSNNHQRNALASLMNPSHTNNTGSGSTDNDEDRKFLRAAAEAIVATSMNTEIDPTILELLKRIQYANSSQNPNQNIDIQNHNNSHNHDQGSFNLNNNGGFNHILANQNGMDLDFLNGSNNNDSSNTHQGFNFLNQGNMQHNNANHFPLFNLNYFDSLNSTKKLNSDQENLDNTGPTTAITNGDNHNSGITVSPDKSNSSSSSSNNNTWSFNNILSSSDTISPNKPPSLISQQSTSNPSSSTQTDSQSPSSQASTPSSSSANGALSHSMQEGEKPFLCTHCPLSFRRSSDLRRHQRAHMPVLPHICQLCGKGFARKDALKRHVDTLTCRRNRERLLNSGGELPSLGNDII</sequence>
<reference evidence="10" key="1">
    <citation type="journal article" date="2021" name="Open Biol.">
        <title>Shared evolutionary footprints suggest mitochondrial oxidative damage underlies multiple complex I losses in fungi.</title>
        <authorList>
            <person name="Schikora-Tamarit M.A."/>
            <person name="Marcet-Houben M."/>
            <person name="Nosek J."/>
            <person name="Gabaldon T."/>
        </authorList>
    </citation>
    <scope>NUCLEOTIDE SEQUENCE</scope>
    <source>
        <strain evidence="10">CBS2887</strain>
    </source>
</reference>
<dbReference type="OrthoDB" id="8922241at2759"/>
<keyword evidence="11" id="KW-1185">Reference proteome</keyword>
<feature type="compositionally biased region" description="Polar residues" evidence="8">
    <location>
        <begin position="71"/>
        <end position="83"/>
    </location>
</feature>
<accession>A0A9P8TN86</accession>
<dbReference type="AlphaFoldDB" id="A0A9P8TN86"/>
<reference evidence="10" key="2">
    <citation type="submission" date="2021-01" db="EMBL/GenBank/DDBJ databases">
        <authorList>
            <person name="Schikora-Tamarit M.A."/>
        </authorList>
    </citation>
    <scope>NUCLEOTIDE SEQUENCE</scope>
    <source>
        <strain evidence="10">CBS2887</strain>
    </source>
</reference>
<dbReference type="PANTHER" id="PTHR16515:SF49">
    <property type="entry name" value="GASTRULA ZINC FINGER PROTEIN XLCGF49.1-LIKE-RELATED"/>
    <property type="match status" value="1"/>
</dbReference>
<comment type="subcellular location">
    <subcellularLocation>
        <location evidence="1">Nucleus</location>
    </subcellularLocation>
</comment>
<evidence type="ECO:0000256" key="4">
    <source>
        <dbReference type="ARBA" id="ARBA00022771"/>
    </source>
</evidence>
<name>A0A9P8TN86_WICPI</name>
<dbReference type="InterPro" id="IPR036236">
    <property type="entry name" value="Znf_C2H2_sf"/>
</dbReference>
<feature type="compositionally biased region" description="Polar residues" evidence="8">
    <location>
        <begin position="164"/>
        <end position="190"/>
    </location>
</feature>
<evidence type="ECO:0000256" key="1">
    <source>
        <dbReference type="ARBA" id="ARBA00004123"/>
    </source>
</evidence>
<organism evidence="10 11">
    <name type="scientific">Wickerhamomyces pijperi</name>
    <name type="common">Yeast</name>
    <name type="synonym">Pichia pijperi</name>
    <dbReference type="NCBI Taxonomy" id="599730"/>
    <lineage>
        <taxon>Eukaryota</taxon>
        <taxon>Fungi</taxon>
        <taxon>Dikarya</taxon>
        <taxon>Ascomycota</taxon>
        <taxon>Saccharomycotina</taxon>
        <taxon>Saccharomycetes</taxon>
        <taxon>Phaffomycetales</taxon>
        <taxon>Wickerhamomycetaceae</taxon>
        <taxon>Wickerhamomyces</taxon>
    </lineage>
</organism>
<proteinExistence type="predicted"/>